<dbReference type="EMBL" id="JABBWK010000056">
    <property type="protein sequence ID" value="KAG1896322.1"/>
    <property type="molecule type" value="Genomic_DNA"/>
</dbReference>
<gene>
    <name evidence="2" type="ORF">F5891DRAFT_1193122</name>
</gene>
<dbReference type="AlphaFoldDB" id="A0AAD4HH60"/>
<dbReference type="Proteomes" id="UP001195769">
    <property type="component" value="Unassembled WGS sequence"/>
</dbReference>
<feature type="region of interest" description="Disordered" evidence="1">
    <location>
        <begin position="44"/>
        <end position="71"/>
    </location>
</feature>
<evidence type="ECO:0000256" key="1">
    <source>
        <dbReference type="SAM" id="MobiDB-lite"/>
    </source>
</evidence>
<organism evidence="2 3">
    <name type="scientific">Suillus fuscotomentosus</name>
    <dbReference type="NCBI Taxonomy" id="1912939"/>
    <lineage>
        <taxon>Eukaryota</taxon>
        <taxon>Fungi</taxon>
        <taxon>Dikarya</taxon>
        <taxon>Basidiomycota</taxon>
        <taxon>Agaricomycotina</taxon>
        <taxon>Agaricomycetes</taxon>
        <taxon>Agaricomycetidae</taxon>
        <taxon>Boletales</taxon>
        <taxon>Suillineae</taxon>
        <taxon>Suillaceae</taxon>
        <taxon>Suillus</taxon>
    </lineage>
</organism>
<accession>A0AAD4HH60</accession>
<reference evidence="2" key="1">
    <citation type="journal article" date="2020" name="New Phytol.">
        <title>Comparative genomics reveals dynamic genome evolution in host specialist ectomycorrhizal fungi.</title>
        <authorList>
            <person name="Lofgren L.A."/>
            <person name="Nguyen N.H."/>
            <person name="Vilgalys R."/>
            <person name="Ruytinx J."/>
            <person name="Liao H.L."/>
            <person name="Branco S."/>
            <person name="Kuo A."/>
            <person name="LaButti K."/>
            <person name="Lipzen A."/>
            <person name="Andreopoulos W."/>
            <person name="Pangilinan J."/>
            <person name="Riley R."/>
            <person name="Hundley H."/>
            <person name="Na H."/>
            <person name="Barry K."/>
            <person name="Grigoriev I.V."/>
            <person name="Stajich J.E."/>
            <person name="Kennedy P.G."/>
        </authorList>
    </citation>
    <scope>NUCLEOTIDE SEQUENCE</scope>
    <source>
        <strain evidence="2">FC203</strain>
    </source>
</reference>
<evidence type="ECO:0000313" key="2">
    <source>
        <dbReference type="EMBL" id="KAG1896322.1"/>
    </source>
</evidence>
<keyword evidence="3" id="KW-1185">Reference proteome</keyword>
<evidence type="ECO:0000313" key="3">
    <source>
        <dbReference type="Proteomes" id="UP001195769"/>
    </source>
</evidence>
<comment type="caution">
    <text evidence="2">The sequence shown here is derived from an EMBL/GenBank/DDBJ whole genome shotgun (WGS) entry which is preliminary data.</text>
</comment>
<sequence>MASIPYTSIREVLRAPSMNTHRGSSPDLHHVARMADHILAKSMLPDSSEPSESDEVTDSETPSNPSPHDILLDSITHRHHDSDVPLYAPPSLPSVTRHMPCYAMRSAKRFRPATSCHDTPSALELRFVERHLGKYSGETDMSMIDVQKGFDVFNRGIDALPDSAVRAAVLAKRSDRESRRLRALTTAWELETTERHAILLQTLLLNDAKKYAESIAEASFFEKLLVKRSRNQLEDDADFGIAAYTHDFTEYTVAERQLEQLEDVADKRNLSLPFDDPTPEDRLKTCLDTILTDSMDGPMSQLAV</sequence>
<dbReference type="RefSeq" id="XP_041221898.1">
    <property type="nucleotide sequence ID" value="XM_041367682.1"/>
</dbReference>
<name>A0AAD4HH60_9AGAM</name>
<dbReference type="GeneID" id="64661980"/>
<proteinExistence type="predicted"/>
<protein>
    <submittedName>
        <fullName evidence="2">Uncharacterized protein</fullName>
    </submittedName>
</protein>
<feature type="compositionally biased region" description="Acidic residues" evidence="1">
    <location>
        <begin position="49"/>
        <end position="58"/>
    </location>
</feature>